<accession>A0A2M7UCX0</accession>
<reference evidence="3" key="1">
    <citation type="submission" date="2017-09" db="EMBL/GenBank/DDBJ databases">
        <title>Depth-based differentiation of microbial function through sediment-hosted aquifers and enrichment of novel symbionts in the deep terrestrial subsurface.</title>
        <authorList>
            <person name="Probst A.J."/>
            <person name="Ladd B."/>
            <person name="Jarett J.K."/>
            <person name="Geller-Mcgrath D.E."/>
            <person name="Sieber C.M.K."/>
            <person name="Emerson J.B."/>
            <person name="Anantharaman K."/>
            <person name="Thomas B.C."/>
            <person name="Malmstrom R."/>
            <person name="Stieglmeier M."/>
            <person name="Klingl A."/>
            <person name="Woyke T."/>
            <person name="Ryan C.M."/>
            <person name="Banfield J.F."/>
        </authorList>
    </citation>
    <scope>NUCLEOTIDE SEQUENCE [LARGE SCALE GENOMIC DNA]</scope>
</reference>
<keyword evidence="1" id="KW-0812">Transmembrane</keyword>
<keyword evidence="1" id="KW-0472">Membrane</keyword>
<sequence>MNRIKIFSGLLVANFLVVFSASAFCPVCVVVAGAGLGFSRWLGIDDTVTSLWIGGLLVAVAAWTIEWLKKKKINFKGLSFITYLAYYAMVIIPFYTTGFIGHPFNRLWNIDKILLGIIIGSVVFYFVGAWYQYLKKKNNGHAQFPFQKVAMPLGALLILSLIFYFLLNNNF</sequence>
<keyword evidence="1" id="KW-1133">Transmembrane helix</keyword>
<evidence type="ECO:0000313" key="3">
    <source>
        <dbReference type="Proteomes" id="UP000229805"/>
    </source>
</evidence>
<comment type="caution">
    <text evidence="2">The sequence shown here is derived from an EMBL/GenBank/DDBJ whole genome shotgun (WGS) entry which is preliminary data.</text>
</comment>
<dbReference type="Proteomes" id="UP000229805">
    <property type="component" value="Unassembled WGS sequence"/>
</dbReference>
<dbReference type="AlphaFoldDB" id="A0A2M7UCX0"/>
<feature type="transmembrane region" description="Helical" evidence="1">
    <location>
        <begin position="146"/>
        <end position="167"/>
    </location>
</feature>
<evidence type="ECO:0000256" key="1">
    <source>
        <dbReference type="SAM" id="Phobius"/>
    </source>
</evidence>
<name>A0A2M7UCX0_9BACT</name>
<dbReference type="EMBL" id="PFOG01000190">
    <property type="protein sequence ID" value="PIZ69041.1"/>
    <property type="molecule type" value="Genomic_DNA"/>
</dbReference>
<feature type="transmembrane region" description="Helical" evidence="1">
    <location>
        <begin position="12"/>
        <end position="38"/>
    </location>
</feature>
<feature type="transmembrane region" description="Helical" evidence="1">
    <location>
        <begin position="113"/>
        <end position="134"/>
    </location>
</feature>
<feature type="transmembrane region" description="Helical" evidence="1">
    <location>
        <begin position="80"/>
        <end position="101"/>
    </location>
</feature>
<protein>
    <submittedName>
        <fullName evidence="2">Uncharacterized protein</fullName>
    </submittedName>
</protein>
<feature type="transmembrane region" description="Helical" evidence="1">
    <location>
        <begin position="50"/>
        <end position="68"/>
    </location>
</feature>
<organism evidence="2 3">
    <name type="scientific">Candidatus Portnoybacteria bacterium CG_4_10_14_0_2_um_filter_44_20</name>
    <dbReference type="NCBI Taxonomy" id="1974799"/>
    <lineage>
        <taxon>Bacteria</taxon>
        <taxon>Candidatus Portnoyibacteriota</taxon>
    </lineage>
</organism>
<gene>
    <name evidence="2" type="ORF">COY11_05065</name>
</gene>
<proteinExistence type="predicted"/>
<evidence type="ECO:0000313" key="2">
    <source>
        <dbReference type="EMBL" id="PIZ69041.1"/>
    </source>
</evidence>